<accession>A0A6G0ZL07</accession>
<evidence type="ECO:0000313" key="2">
    <source>
        <dbReference type="Proteomes" id="UP000478052"/>
    </source>
</evidence>
<proteinExistence type="predicted"/>
<gene>
    <name evidence="1" type="ORF">FWK35_00002536</name>
</gene>
<protein>
    <submittedName>
        <fullName evidence="1">Uncharacterized protein</fullName>
    </submittedName>
</protein>
<reference evidence="1 2" key="1">
    <citation type="submission" date="2019-08" db="EMBL/GenBank/DDBJ databases">
        <title>Whole genome of Aphis craccivora.</title>
        <authorList>
            <person name="Voronova N.V."/>
            <person name="Shulinski R.S."/>
            <person name="Bandarenka Y.V."/>
            <person name="Zhorov D.G."/>
            <person name="Warner D."/>
        </authorList>
    </citation>
    <scope>NUCLEOTIDE SEQUENCE [LARGE SCALE GENOMIC DNA]</scope>
    <source>
        <strain evidence="1">180601</strain>
        <tissue evidence="1">Whole Body</tissue>
    </source>
</reference>
<dbReference type="Proteomes" id="UP000478052">
    <property type="component" value="Unassembled WGS sequence"/>
</dbReference>
<name>A0A6G0ZL07_APHCR</name>
<comment type="caution">
    <text evidence="1">The sequence shown here is derived from an EMBL/GenBank/DDBJ whole genome shotgun (WGS) entry which is preliminary data.</text>
</comment>
<dbReference type="EMBL" id="VUJU01000306">
    <property type="protein sequence ID" value="KAF0771376.1"/>
    <property type="molecule type" value="Genomic_DNA"/>
</dbReference>
<keyword evidence="2" id="KW-1185">Reference proteome</keyword>
<organism evidence="1 2">
    <name type="scientific">Aphis craccivora</name>
    <name type="common">Cowpea aphid</name>
    <dbReference type="NCBI Taxonomy" id="307492"/>
    <lineage>
        <taxon>Eukaryota</taxon>
        <taxon>Metazoa</taxon>
        <taxon>Ecdysozoa</taxon>
        <taxon>Arthropoda</taxon>
        <taxon>Hexapoda</taxon>
        <taxon>Insecta</taxon>
        <taxon>Pterygota</taxon>
        <taxon>Neoptera</taxon>
        <taxon>Paraneoptera</taxon>
        <taxon>Hemiptera</taxon>
        <taxon>Sternorrhyncha</taxon>
        <taxon>Aphidomorpha</taxon>
        <taxon>Aphidoidea</taxon>
        <taxon>Aphididae</taxon>
        <taxon>Aphidini</taxon>
        <taxon>Aphis</taxon>
        <taxon>Aphis</taxon>
    </lineage>
</organism>
<evidence type="ECO:0000313" key="1">
    <source>
        <dbReference type="EMBL" id="KAF0771376.1"/>
    </source>
</evidence>
<sequence length="10" mass="1114">MGCFPMTKSI</sequence>